<name>A0A0C9M138_9FUNG</name>
<dbReference type="EMBL" id="DF836304">
    <property type="protein sequence ID" value="GAN02036.1"/>
    <property type="molecule type" value="Genomic_DNA"/>
</dbReference>
<protein>
    <submittedName>
        <fullName evidence="2">Uncharacterized protein</fullName>
    </submittedName>
</protein>
<gene>
    <name evidence="2" type="ORF">MAM1_0015d01475</name>
</gene>
<sequence>MEEESNLSVRDAVSRLERSLSAEQGTSSQSTTGDFSVPGYLRTTTSSNSKLNTKRKDTTSRDRQQQQQQYQKRRRSQYSNNRVLTKVHGGHPLNRQESRESSVFSIASTAREDRDNEDADPEHFERVNLYAKYLQWVFLNNKVEIAFKHKKQAIERELSIAMEAVKEKRKREAALFKEKNDMLDDRDVRKYVQQAQKVANTIQEKMVAKNYDWVEEKKELAVILSKMNDLAIPLSSVHESIKELIRMRELLQSIIGHPETPLK</sequence>
<feature type="compositionally biased region" description="Basic and acidic residues" evidence="1">
    <location>
        <begin position="54"/>
        <end position="64"/>
    </location>
</feature>
<feature type="compositionally biased region" description="Polar residues" evidence="1">
    <location>
        <begin position="21"/>
        <end position="34"/>
    </location>
</feature>
<evidence type="ECO:0000313" key="3">
    <source>
        <dbReference type="Proteomes" id="UP000053815"/>
    </source>
</evidence>
<evidence type="ECO:0000313" key="2">
    <source>
        <dbReference type="EMBL" id="GAN02036.1"/>
    </source>
</evidence>
<proteinExistence type="predicted"/>
<organism evidence="2">
    <name type="scientific">Mucor ambiguus</name>
    <dbReference type="NCBI Taxonomy" id="91626"/>
    <lineage>
        <taxon>Eukaryota</taxon>
        <taxon>Fungi</taxon>
        <taxon>Fungi incertae sedis</taxon>
        <taxon>Mucoromycota</taxon>
        <taxon>Mucoromycotina</taxon>
        <taxon>Mucoromycetes</taxon>
        <taxon>Mucorales</taxon>
        <taxon>Mucorineae</taxon>
        <taxon>Mucoraceae</taxon>
        <taxon>Mucor</taxon>
    </lineage>
</organism>
<dbReference type="Proteomes" id="UP000053815">
    <property type="component" value="Unassembled WGS sequence"/>
</dbReference>
<evidence type="ECO:0000256" key="1">
    <source>
        <dbReference type="SAM" id="MobiDB-lite"/>
    </source>
</evidence>
<reference evidence="2" key="1">
    <citation type="submission" date="2014-09" db="EMBL/GenBank/DDBJ databases">
        <title>Draft genome sequence of an oleaginous Mucoromycotina fungus Mucor ambiguus NBRC6742.</title>
        <authorList>
            <person name="Takeda I."/>
            <person name="Yamane N."/>
            <person name="Morita T."/>
            <person name="Tamano K."/>
            <person name="Machida M."/>
            <person name="Baker S."/>
            <person name="Koike H."/>
        </authorList>
    </citation>
    <scope>NUCLEOTIDE SEQUENCE</scope>
    <source>
        <strain evidence="2">NBRC 6742</strain>
    </source>
</reference>
<dbReference type="OrthoDB" id="2282585at2759"/>
<feature type="region of interest" description="Disordered" evidence="1">
    <location>
        <begin position="1"/>
        <end position="121"/>
    </location>
</feature>
<accession>A0A0C9M138</accession>
<keyword evidence="3" id="KW-1185">Reference proteome</keyword>
<dbReference type="AlphaFoldDB" id="A0A0C9M138"/>
<feature type="compositionally biased region" description="Low complexity" evidence="1">
    <location>
        <begin position="41"/>
        <end position="51"/>
    </location>
</feature>